<name>A0A538TH71_UNCEI</name>
<reference evidence="3 4" key="1">
    <citation type="journal article" date="2019" name="Nat. Microbiol.">
        <title>Mediterranean grassland soil C-N compound turnover is dependent on rainfall and depth, and is mediated by genomically divergent microorganisms.</title>
        <authorList>
            <person name="Diamond S."/>
            <person name="Andeer P.F."/>
            <person name="Li Z."/>
            <person name="Crits-Christoph A."/>
            <person name="Burstein D."/>
            <person name="Anantharaman K."/>
            <person name="Lane K.R."/>
            <person name="Thomas B.C."/>
            <person name="Pan C."/>
            <person name="Northen T.R."/>
            <person name="Banfield J.F."/>
        </authorList>
    </citation>
    <scope>NUCLEOTIDE SEQUENCE [LARGE SCALE GENOMIC DNA]</scope>
    <source>
        <strain evidence="3">WS_9</strain>
    </source>
</reference>
<evidence type="ECO:0000313" key="3">
    <source>
        <dbReference type="EMBL" id="TMQ62975.1"/>
    </source>
</evidence>
<feature type="chain" id="PRO_5022233011" evidence="2">
    <location>
        <begin position="29"/>
        <end position="578"/>
    </location>
</feature>
<feature type="signal peptide" evidence="2">
    <location>
        <begin position="1"/>
        <end position="28"/>
    </location>
</feature>
<gene>
    <name evidence="3" type="ORF">E6K79_11210</name>
</gene>
<dbReference type="Gene3D" id="2.60.40.4070">
    <property type="match status" value="1"/>
</dbReference>
<feature type="region of interest" description="Disordered" evidence="1">
    <location>
        <begin position="164"/>
        <end position="183"/>
    </location>
</feature>
<sequence length="578" mass="59491">MSRLVHRAPRAAALALACASCLSCVSRAGGDLLLNEILYDPLGPDEQHEFVELWNPDSTVVPLEGVALEAGDGARPDSWTVVWRGGAGGVAAPGVAFLVAGDALLGALQNGPDAVRLVRNGAVLDLLGYGDLAAPALYEGAPAPDAGSGQSLARVRDGADTGVNRDDWAVESEPTPGAANHPDVRLRISRSGAVTTPEVAWPGEEVELRAWVRNSGRLPIGEGKWAARAEVRDAADTVWSLVASVRGALVLPAESVSVALSFPAPPPGAHTARVRLGDAGGSAGGPLEGAAITDTAAVALRTVAGPAIVSEIAFRDAGAGEWIEIWFRDRVEDVGAISIADAASGPRPIDRGPLPRAVDSGSFLVVAKDPALVRASFGLADSLVVGVIGGWPSLNDAGTDGAPADRVRLLDADGTPCDAVPYRGESSARGGSLERLSVDLPSDAAGTWAESVDPGRGTPGRDNSMKAPGSVAAARGALLVAGARVLRRREGEARPVVLRLTAAARGRRLTVRVHDLLGRPLRTLVEGQRFDSEGAFLWDGRDDHGAPVPPGLYVIRADALPEEGAAARATSVPMAVAR</sequence>
<evidence type="ECO:0000256" key="1">
    <source>
        <dbReference type="SAM" id="MobiDB-lite"/>
    </source>
</evidence>
<evidence type="ECO:0000313" key="4">
    <source>
        <dbReference type="Proteomes" id="UP000317691"/>
    </source>
</evidence>
<protein>
    <submittedName>
        <fullName evidence="3">Uncharacterized protein</fullName>
    </submittedName>
</protein>
<proteinExistence type="predicted"/>
<feature type="region of interest" description="Disordered" evidence="1">
    <location>
        <begin position="445"/>
        <end position="468"/>
    </location>
</feature>
<comment type="caution">
    <text evidence="3">The sequence shown here is derived from an EMBL/GenBank/DDBJ whole genome shotgun (WGS) entry which is preliminary data.</text>
</comment>
<evidence type="ECO:0000256" key="2">
    <source>
        <dbReference type="SAM" id="SignalP"/>
    </source>
</evidence>
<dbReference type="AlphaFoldDB" id="A0A538TH71"/>
<keyword evidence="2" id="KW-0732">Signal</keyword>
<organism evidence="3 4">
    <name type="scientific">Eiseniibacteriota bacterium</name>
    <dbReference type="NCBI Taxonomy" id="2212470"/>
    <lineage>
        <taxon>Bacteria</taxon>
        <taxon>Candidatus Eiseniibacteriota</taxon>
    </lineage>
</organism>
<dbReference type="EMBL" id="VBOZ01000034">
    <property type="protein sequence ID" value="TMQ62975.1"/>
    <property type="molecule type" value="Genomic_DNA"/>
</dbReference>
<dbReference type="Proteomes" id="UP000317691">
    <property type="component" value="Unassembled WGS sequence"/>
</dbReference>
<accession>A0A538TH71</accession>